<dbReference type="EMBL" id="UINC01018244">
    <property type="protein sequence ID" value="SVA76452.1"/>
    <property type="molecule type" value="Genomic_DNA"/>
</dbReference>
<gene>
    <name evidence="1" type="ORF">METZ01_LOCUS129306</name>
</gene>
<dbReference type="AlphaFoldDB" id="A0A381YIM6"/>
<organism evidence="1">
    <name type="scientific">marine metagenome</name>
    <dbReference type="NCBI Taxonomy" id="408172"/>
    <lineage>
        <taxon>unclassified sequences</taxon>
        <taxon>metagenomes</taxon>
        <taxon>ecological metagenomes</taxon>
    </lineage>
</organism>
<protein>
    <submittedName>
        <fullName evidence="1">Uncharacterized protein</fullName>
    </submittedName>
</protein>
<evidence type="ECO:0000313" key="1">
    <source>
        <dbReference type="EMBL" id="SVA76452.1"/>
    </source>
</evidence>
<name>A0A381YIM6_9ZZZZ</name>
<reference evidence="1" key="1">
    <citation type="submission" date="2018-05" db="EMBL/GenBank/DDBJ databases">
        <authorList>
            <person name="Lanie J.A."/>
            <person name="Ng W.-L."/>
            <person name="Kazmierczak K.M."/>
            <person name="Andrzejewski T.M."/>
            <person name="Davidsen T.M."/>
            <person name="Wayne K.J."/>
            <person name="Tettelin H."/>
            <person name="Glass J.I."/>
            <person name="Rusch D."/>
            <person name="Podicherti R."/>
            <person name="Tsui H.-C.T."/>
            <person name="Winkler M.E."/>
        </authorList>
    </citation>
    <scope>NUCLEOTIDE SEQUENCE</scope>
</reference>
<proteinExistence type="predicted"/>
<sequence length="34" mass="3884">MNGFNTIMSNQKLRSTITGTLYNNSNYNQDSIDK</sequence>
<accession>A0A381YIM6</accession>